<gene>
    <name evidence="11" type="ORF">E5676_scaffold403G001000</name>
    <name evidence="10" type="ORF">E6C27_scaffold114G00050</name>
</gene>
<dbReference type="Pfam" id="PF13359">
    <property type="entry name" value="DDE_Tnp_4"/>
    <property type="match status" value="1"/>
</dbReference>
<comment type="subcellular location">
    <subcellularLocation>
        <location evidence="2">Nucleus</location>
    </subcellularLocation>
</comment>
<evidence type="ECO:0000313" key="10">
    <source>
        <dbReference type="EMBL" id="KAA0046509.1"/>
    </source>
</evidence>
<dbReference type="GO" id="GO:0046872">
    <property type="term" value="F:metal ion binding"/>
    <property type="evidence" value="ECO:0007669"/>
    <property type="project" value="UniProtKB-KW"/>
</dbReference>
<organism evidence="11 13">
    <name type="scientific">Cucumis melo var. makuwa</name>
    <name type="common">Oriental melon</name>
    <dbReference type="NCBI Taxonomy" id="1194695"/>
    <lineage>
        <taxon>Eukaryota</taxon>
        <taxon>Viridiplantae</taxon>
        <taxon>Streptophyta</taxon>
        <taxon>Embryophyta</taxon>
        <taxon>Tracheophyta</taxon>
        <taxon>Spermatophyta</taxon>
        <taxon>Magnoliopsida</taxon>
        <taxon>eudicotyledons</taxon>
        <taxon>Gunneridae</taxon>
        <taxon>Pentapetalae</taxon>
        <taxon>rosids</taxon>
        <taxon>fabids</taxon>
        <taxon>Cucurbitales</taxon>
        <taxon>Cucurbitaceae</taxon>
        <taxon>Benincaseae</taxon>
        <taxon>Cucumis</taxon>
    </lineage>
</organism>
<dbReference type="GO" id="GO:0016787">
    <property type="term" value="F:hydrolase activity"/>
    <property type="evidence" value="ECO:0007669"/>
    <property type="project" value="UniProtKB-KW"/>
</dbReference>
<dbReference type="AlphaFoldDB" id="A0A5D3DYU9"/>
<evidence type="ECO:0000313" key="12">
    <source>
        <dbReference type="Proteomes" id="UP000321393"/>
    </source>
</evidence>
<keyword evidence="5" id="KW-0479">Metal-binding</keyword>
<dbReference type="EMBL" id="SSTD01002040">
    <property type="protein sequence ID" value="TYK28751.1"/>
    <property type="molecule type" value="Genomic_DNA"/>
</dbReference>
<comment type="caution">
    <text evidence="11">The sequence shown here is derived from an EMBL/GenBank/DDBJ whole genome shotgun (WGS) entry which is preliminary data.</text>
</comment>
<feature type="domain" description="DDE Tnp4" evidence="9">
    <location>
        <begin position="44"/>
        <end position="192"/>
    </location>
</feature>
<feature type="chain" id="PRO_5042723355" evidence="8">
    <location>
        <begin position="23"/>
        <end position="351"/>
    </location>
</feature>
<keyword evidence="4" id="KW-0540">Nuclease</keyword>
<dbReference type="GO" id="GO:0005634">
    <property type="term" value="C:nucleus"/>
    <property type="evidence" value="ECO:0007669"/>
    <property type="project" value="UniProtKB-SubCell"/>
</dbReference>
<comment type="similarity">
    <text evidence="3">Belongs to the HARBI1 family.</text>
</comment>
<dbReference type="PANTHER" id="PTHR22930">
    <property type="match status" value="1"/>
</dbReference>
<dbReference type="EMBL" id="SSTE01014001">
    <property type="protein sequence ID" value="KAA0046509.1"/>
    <property type="molecule type" value="Genomic_DNA"/>
</dbReference>
<evidence type="ECO:0000256" key="6">
    <source>
        <dbReference type="ARBA" id="ARBA00022801"/>
    </source>
</evidence>
<evidence type="ECO:0000313" key="11">
    <source>
        <dbReference type="EMBL" id="TYK28751.1"/>
    </source>
</evidence>
<proteinExistence type="inferred from homology"/>
<keyword evidence="7" id="KW-0539">Nucleus</keyword>
<name>A0A5D3DYU9_CUCMM</name>
<dbReference type="PANTHER" id="PTHR22930:SF293">
    <property type="entry name" value="PROTEIN ALP1-LIKE"/>
    <property type="match status" value="1"/>
</dbReference>
<dbReference type="InterPro" id="IPR027806">
    <property type="entry name" value="HARBI1_dom"/>
</dbReference>
<evidence type="ECO:0000256" key="2">
    <source>
        <dbReference type="ARBA" id="ARBA00004123"/>
    </source>
</evidence>
<sequence>MDRQTFAILCHLLRTIVGLSSTDIVDVEEMVVMFLHVLAHDVNVPQTDSPTYRSHKRQIATNVISVCDTKGDFVYVLAIGKDTQQMHAFFGMLLHDQTDNKFYYLYYAGYPNTKGFLAPYRGQRYHLQDWRGVGNTPTSAKEYFNMKHSFARNVIVLMFGLLKGCWAILRGKSYYPLKVQCRTILACCPLHNLINREMTNGEDLYDINEEDSAYATTTTGDNIQYIETTNEWTQWQDELSKAMFIEWQLRKWNDEAKCIIVKKDLFDKKVKTHPIAKGLLKKLFIYFDELAYVFGRDKAMGRFVKMLSMSSPMTLAERDIEQTLNNTTSDGNQIKRTTASFHTIVAVAVDV</sequence>
<dbReference type="InterPro" id="IPR045249">
    <property type="entry name" value="HARBI1-like"/>
</dbReference>
<evidence type="ECO:0000256" key="7">
    <source>
        <dbReference type="ARBA" id="ARBA00023242"/>
    </source>
</evidence>
<protein>
    <submittedName>
        <fullName evidence="11">Retrotransposon protein</fullName>
    </submittedName>
</protein>
<dbReference type="Proteomes" id="UP000321947">
    <property type="component" value="Unassembled WGS sequence"/>
</dbReference>
<evidence type="ECO:0000256" key="8">
    <source>
        <dbReference type="SAM" id="SignalP"/>
    </source>
</evidence>
<evidence type="ECO:0000259" key="9">
    <source>
        <dbReference type="Pfam" id="PF13359"/>
    </source>
</evidence>
<evidence type="ECO:0000256" key="5">
    <source>
        <dbReference type="ARBA" id="ARBA00022723"/>
    </source>
</evidence>
<evidence type="ECO:0000256" key="4">
    <source>
        <dbReference type="ARBA" id="ARBA00022722"/>
    </source>
</evidence>
<reference evidence="12 13" key="1">
    <citation type="submission" date="2019-08" db="EMBL/GenBank/DDBJ databases">
        <title>Draft genome sequences of two oriental melons (Cucumis melo L. var makuwa).</title>
        <authorList>
            <person name="Kwon S.-Y."/>
        </authorList>
    </citation>
    <scope>NUCLEOTIDE SEQUENCE [LARGE SCALE GENOMIC DNA]</scope>
    <source>
        <strain evidence="13">cv. Chang Bougi</strain>
        <strain evidence="12">cv. SW 3</strain>
        <tissue evidence="11">Leaf</tissue>
    </source>
</reference>
<evidence type="ECO:0000256" key="3">
    <source>
        <dbReference type="ARBA" id="ARBA00006958"/>
    </source>
</evidence>
<keyword evidence="8" id="KW-0732">Signal</keyword>
<dbReference type="OrthoDB" id="1699974at2759"/>
<accession>A0A5D3DYU9</accession>
<comment type="cofactor">
    <cofactor evidence="1">
        <name>a divalent metal cation</name>
        <dbReference type="ChEBI" id="CHEBI:60240"/>
    </cofactor>
</comment>
<evidence type="ECO:0000313" key="13">
    <source>
        <dbReference type="Proteomes" id="UP000321947"/>
    </source>
</evidence>
<evidence type="ECO:0000256" key="1">
    <source>
        <dbReference type="ARBA" id="ARBA00001968"/>
    </source>
</evidence>
<feature type="signal peptide" evidence="8">
    <location>
        <begin position="1"/>
        <end position="22"/>
    </location>
</feature>
<dbReference type="GO" id="GO:0004518">
    <property type="term" value="F:nuclease activity"/>
    <property type="evidence" value="ECO:0007669"/>
    <property type="project" value="UniProtKB-KW"/>
</dbReference>
<keyword evidence="6" id="KW-0378">Hydrolase</keyword>
<dbReference type="Proteomes" id="UP000321393">
    <property type="component" value="Unassembled WGS sequence"/>
</dbReference>